<keyword evidence="2" id="KW-1185">Reference proteome</keyword>
<evidence type="ECO:0008006" key="3">
    <source>
        <dbReference type="Google" id="ProtNLM"/>
    </source>
</evidence>
<organism evidence="1 2">
    <name type="scientific">Alkalicoccus daliensis</name>
    <dbReference type="NCBI Taxonomy" id="745820"/>
    <lineage>
        <taxon>Bacteria</taxon>
        <taxon>Bacillati</taxon>
        <taxon>Bacillota</taxon>
        <taxon>Bacilli</taxon>
        <taxon>Bacillales</taxon>
        <taxon>Bacillaceae</taxon>
        <taxon>Alkalicoccus</taxon>
    </lineage>
</organism>
<accession>A0A1G9ZH10</accession>
<protein>
    <recommendedName>
        <fullName evidence="3">YxiS</fullName>
    </recommendedName>
</protein>
<proteinExistence type="predicted"/>
<dbReference type="RefSeq" id="WP_090839517.1">
    <property type="nucleotide sequence ID" value="NZ_FNIL01000001.1"/>
</dbReference>
<sequence length="100" mass="11327">MEEHNDKEKQIIESFKQDENMMALVFAQWCINHDLSPEELYTEAYGDASNPVLHEAIALTVPKEEAGEIDTQTLLGVLAMFGNDALAEVVTKHQPKRKDR</sequence>
<dbReference type="OrthoDB" id="2678957at2"/>
<gene>
    <name evidence="1" type="ORF">SAMN04488053_101102</name>
</gene>
<reference evidence="2" key="1">
    <citation type="submission" date="2016-10" db="EMBL/GenBank/DDBJ databases">
        <authorList>
            <person name="Varghese N."/>
            <person name="Submissions S."/>
        </authorList>
    </citation>
    <scope>NUCLEOTIDE SEQUENCE [LARGE SCALE GENOMIC DNA]</scope>
    <source>
        <strain evidence="2">CGMCC 1.10369</strain>
    </source>
</reference>
<dbReference type="Proteomes" id="UP000198778">
    <property type="component" value="Unassembled WGS sequence"/>
</dbReference>
<name>A0A1G9ZH10_9BACI</name>
<dbReference type="EMBL" id="FNIL01000001">
    <property type="protein sequence ID" value="SDN20650.1"/>
    <property type="molecule type" value="Genomic_DNA"/>
</dbReference>
<dbReference type="AlphaFoldDB" id="A0A1G9ZH10"/>
<dbReference type="STRING" id="745820.SAMN04488053_101102"/>
<evidence type="ECO:0000313" key="2">
    <source>
        <dbReference type="Proteomes" id="UP000198778"/>
    </source>
</evidence>
<evidence type="ECO:0000313" key="1">
    <source>
        <dbReference type="EMBL" id="SDN20650.1"/>
    </source>
</evidence>